<comment type="caution">
    <text evidence="1">The sequence shown here is derived from an EMBL/GenBank/DDBJ whole genome shotgun (WGS) entry which is preliminary data.</text>
</comment>
<dbReference type="Proteomes" id="UP000256829">
    <property type="component" value="Unassembled WGS sequence"/>
</dbReference>
<sequence>MTTKKAAAYGSRGLDRWITGHLDPRLRGMTFRQSLWIPAFAGMTNRQSRGRKAAAGRFVT</sequence>
<proteinExistence type="predicted"/>
<reference evidence="1 2" key="1">
    <citation type="submission" date="2018-08" db="EMBL/GenBank/DDBJ databases">
        <title>Lysobacter soli KCTC 22011, whole genome shotgun sequence.</title>
        <authorList>
            <person name="Zhang X."/>
            <person name="Feng G."/>
            <person name="Zhu H."/>
        </authorList>
    </citation>
    <scope>NUCLEOTIDE SEQUENCE [LARGE SCALE GENOMIC DNA]</scope>
    <source>
        <strain evidence="1 2">KCTC 22011</strain>
    </source>
</reference>
<accession>A0A3D8V8L4</accession>
<protein>
    <submittedName>
        <fullName evidence="1">Uncharacterized protein</fullName>
    </submittedName>
</protein>
<dbReference type="AlphaFoldDB" id="A0A3D8V8L4"/>
<name>A0A3D8V8L4_9GAMM</name>
<evidence type="ECO:0000313" key="2">
    <source>
        <dbReference type="Proteomes" id="UP000256829"/>
    </source>
</evidence>
<dbReference type="EMBL" id="QTJR01000019">
    <property type="protein sequence ID" value="RDY65411.1"/>
    <property type="molecule type" value="Genomic_DNA"/>
</dbReference>
<gene>
    <name evidence="1" type="ORF">DX912_17610</name>
</gene>
<organism evidence="1 2">
    <name type="scientific">Lysobacter soli</name>
    <dbReference type="NCBI Taxonomy" id="453783"/>
    <lineage>
        <taxon>Bacteria</taxon>
        <taxon>Pseudomonadati</taxon>
        <taxon>Pseudomonadota</taxon>
        <taxon>Gammaproteobacteria</taxon>
        <taxon>Lysobacterales</taxon>
        <taxon>Lysobacteraceae</taxon>
        <taxon>Lysobacter</taxon>
    </lineage>
</organism>
<evidence type="ECO:0000313" key="1">
    <source>
        <dbReference type="EMBL" id="RDY65411.1"/>
    </source>
</evidence>
<keyword evidence="2" id="KW-1185">Reference proteome</keyword>